<dbReference type="SUPFAM" id="SSF55781">
    <property type="entry name" value="GAF domain-like"/>
    <property type="match status" value="1"/>
</dbReference>
<dbReference type="Gene3D" id="3.30.450.20">
    <property type="entry name" value="PAS domain"/>
    <property type="match status" value="1"/>
</dbReference>
<keyword evidence="5" id="KW-0804">Transcription</keyword>
<dbReference type="PANTHER" id="PTHR32071:SF57">
    <property type="entry name" value="C4-DICARBOXYLATE TRANSPORT TRANSCRIPTIONAL REGULATORY PROTEIN DCTD"/>
    <property type="match status" value="1"/>
</dbReference>
<dbReference type="GO" id="GO:0006355">
    <property type="term" value="P:regulation of DNA-templated transcription"/>
    <property type="evidence" value="ECO:0007669"/>
    <property type="project" value="InterPro"/>
</dbReference>
<dbReference type="PROSITE" id="PS00676">
    <property type="entry name" value="SIGMA54_INTERACT_2"/>
    <property type="match status" value="1"/>
</dbReference>
<dbReference type="InterPro" id="IPR002197">
    <property type="entry name" value="HTH_Fis"/>
</dbReference>
<dbReference type="InterPro" id="IPR009057">
    <property type="entry name" value="Homeodomain-like_sf"/>
</dbReference>
<evidence type="ECO:0000313" key="8">
    <source>
        <dbReference type="EMBL" id="MCC3144075.1"/>
    </source>
</evidence>
<dbReference type="Gene3D" id="1.10.8.60">
    <property type="match status" value="1"/>
</dbReference>
<keyword evidence="4" id="KW-0238">DNA-binding</keyword>
<keyword evidence="3" id="KW-0805">Transcription regulation</keyword>
<dbReference type="FunFam" id="3.40.50.300:FF:000006">
    <property type="entry name" value="DNA-binding transcriptional regulator NtrC"/>
    <property type="match status" value="1"/>
</dbReference>
<dbReference type="PANTHER" id="PTHR32071">
    <property type="entry name" value="TRANSCRIPTIONAL REGULATORY PROTEIN"/>
    <property type="match status" value="1"/>
</dbReference>
<keyword evidence="2" id="KW-0067">ATP-binding</keyword>
<dbReference type="PROSITE" id="PS00675">
    <property type="entry name" value="SIGMA54_INTERACT_1"/>
    <property type="match status" value="1"/>
</dbReference>
<dbReference type="Pfam" id="PF01590">
    <property type="entry name" value="GAF"/>
    <property type="match status" value="1"/>
</dbReference>
<organism evidence="8 9">
    <name type="scientific">Halanaerobium polyolivorans</name>
    <dbReference type="NCBI Taxonomy" id="2886943"/>
    <lineage>
        <taxon>Bacteria</taxon>
        <taxon>Bacillati</taxon>
        <taxon>Bacillota</taxon>
        <taxon>Clostridia</taxon>
        <taxon>Halanaerobiales</taxon>
        <taxon>Halanaerobiaceae</taxon>
        <taxon>Halanaerobium</taxon>
    </lineage>
</organism>
<evidence type="ECO:0000259" key="7">
    <source>
        <dbReference type="PROSITE" id="PS50112"/>
    </source>
</evidence>
<evidence type="ECO:0000256" key="3">
    <source>
        <dbReference type="ARBA" id="ARBA00023015"/>
    </source>
</evidence>
<gene>
    <name evidence="8" type="ORF">LJ207_01930</name>
</gene>
<dbReference type="InterPro" id="IPR025944">
    <property type="entry name" value="Sigma_54_int_dom_CS"/>
</dbReference>
<dbReference type="CDD" id="cd00009">
    <property type="entry name" value="AAA"/>
    <property type="match status" value="1"/>
</dbReference>
<dbReference type="Pfam" id="PF02954">
    <property type="entry name" value="HTH_8"/>
    <property type="match status" value="1"/>
</dbReference>
<dbReference type="EMBL" id="JAJFAT010000002">
    <property type="protein sequence ID" value="MCC3144075.1"/>
    <property type="molecule type" value="Genomic_DNA"/>
</dbReference>
<dbReference type="Pfam" id="PF00158">
    <property type="entry name" value="Sigma54_activat"/>
    <property type="match status" value="1"/>
</dbReference>
<evidence type="ECO:0000256" key="4">
    <source>
        <dbReference type="ARBA" id="ARBA00023125"/>
    </source>
</evidence>
<evidence type="ECO:0000256" key="2">
    <source>
        <dbReference type="ARBA" id="ARBA00022840"/>
    </source>
</evidence>
<dbReference type="PROSITE" id="PS00688">
    <property type="entry name" value="SIGMA54_INTERACT_3"/>
    <property type="match status" value="1"/>
</dbReference>
<evidence type="ECO:0000256" key="5">
    <source>
        <dbReference type="ARBA" id="ARBA00023163"/>
    </source>
</evidence>
<dbReference type="SMART" id="SM00382">
    <property type="entry name" value="AAA"/>
    <property type="match status" value="1"/>
</dbReference>
<name>A0AAW4WYC9_9FIRM</name>
<dbReference type="Proteomes" id="UP001199296">
    <property type="component" value="Unassembled WGS sequence"/>
</dbReference>
<dbReference type="InterPro" id="IPR003593">
    <property type="entry name" value="AAA+_ATPase"/>
</dbReference>
<dbReference type="InterPro" id="IPR000014">
    <property type="entry name" value="PAS"/>
</dbReference>
<evidence type="ECO:0000259" key="6">
    <source>
        <dbReference type="PROSITE" id="PS50045"/>
    </source>
</evidence>
<dbReference type="InterPro" id="IPR025943">
    <property type="entry name" value="Sigma_54_int_dom_ATP-bd_2"/>
</dbReference>
<dbReference type="RefSeq" id="WP_229343579.1">
    <property type="nucleotide sequence ID" value="NZ_JAJFAT010000002.1"/>
</dbReference>
<dbReference type="GO" id="GO:0005524">
    <property type="term" value="F:ATP binding"/>
    <property type="evidence" value="ECO:0007669"/>
    <property type="project" value="UniProtKB-KW"/>
</dbReference>
<dbReference type="Pfam" id="PF13426">
    <property type="entry name" value="PAS_9"/>
    <property type="match status" value="1"/>
</dbReference>
<proteinExistence type="predicted"/>
<sequence>MNMDIKEVKKTWQNFVEEDILIGNNLRDVIIESWKRCKEYRVNPYSGKGAHISDKTLQRIRKANQDLIKIAQPFMEELAEIVKSSGFVVVLTDQKGMIMEATGDKETLSNAEKLKFSPGSYWSEEKVGTNAIGTIIKIDKPLQVIGSEHYCKEHHAWTCSAAPIHNPQGDLIGILDMSGPYDQAHPHTLGMVVAAAKSIENQLSITEKNKELRKTNKFSNAVFNSMSEGLISINKFGSVIFINQAASRMFGIDRKKANDKDVRDILGEQKVVEKMLAEHKVFTDEDIYIHKNEEKLYFNASARMMLGHGGVADGFIIILRKMKTVKKIVNRMSGSEARFSFEDIIGKDPGLKKVLDTAKMISNSDAAILIEGESGTGKEMVAQAIHNNSSRSKRVFLSINCAAIPQSLLESELFGYEGGSFTGAREKGRPGKFELASGGTLLLDEIGEMPLNMQASLLRVLQEKEINRIGGLEPIAVDVRILASTNKDLEAEVAKGNFRKDLFFRLNTVKLEMPPLRKRKKDIEKLVEHFIFILNQRSNKNIHGVEKRVIDLLEGYNWPGNVRELQNVIERAALLSEDGLIRVEQLPQELKDNEQAELDNFDPSQIPLVKLKDMERLMLKHSLTQTKTITEAAKILGVSRSTFYRKADEFNIKI</sequence>
<accession>A0AAW4WYC9</accession>
<evidence type="ECO:0000256" key="1">
    <source>
        <dbReference type="ARBA" id="ARBA00022741"/>
    </source>
</evidence>
<dbReference type="SUPFAM" id="SSF55785">
    <property type="entry name" value="PYP-like sensor domain (PAS domain)"/>
    <property type="match status" value="1"/>
</dbReference>
<protein>
    <submittedName>
        <fullName evidence="8">Sigma-54-dependent Fis family transcriptional regulator</fullName>
    </submittedName>
</protein>
<dbReference type="Gene3D" id="3.40.50.300">
    <property type="entry name" value="P-loop containing nucleotide triphosphate hydrolases"/>
    <property type="match status" value="1"/>
</dbReference>
<dbReference type="InterPro" id="IPR027417">
    <property type="entry name" value="P-loop_NTPase"/>
</dbReference>
<dbReference type="AlphaFoldDB" id="A0AAW4WYC9"/>
<dbReference type="Gene3D" id="3.30.450.40">
    <property type="match status" value="1"/>
</dbReference>
<dbReference type="InterPro" id="IPR029016">
    <property type="entry name" value="GAF-like_dom_sf"/>
</dbReference>
<dbReference type="CDD" id="cd00130">
    <property type="entry name" value="PAS"/>
    <property type="match status" value="1"/>
</dbReference>
<dbReference type="PROSITE" id="PS50045">
    <property type="entry name" value="SIGMA54_INTERACT_4"/>
    <property type="match status" value="1"/>
</dbReference>
<dbReference type="Gene3D" id="1.10.10.60">
    <property type="entry name" value="Homeodomain-like"/>
    <property type="match status" value="1"/>
</dbReference>
<dbReference type="InterPro" id="IPR058031">
    <property type="entry name" value="AAA_lid_NorR"/>
</dbReference>
<reference evidence="8 9" key="1">
    <citation type="submission" date="2021-10" db="EMBL/GenBank/DDBJ databases">
        <authorList>
            <person name="Grouzdev D.S."/>
            <person name="Pantiukh K.S."/>
            <person name="Krutkina M.S."/>
        </authorList>
    </citation>
    <scope>NUCLEOTIDE SEQUENCE [LARGE SCALE GENOMIC DNA]</scope>
    <source>
        <strain evidence="8 9">Z-7514</strain>
    </source>
</reference>
<dbReference type="SUPFAM" id="SSF52540">
    <property type="entry name" value="P-loop containing nucleoside triphosphate hydrolases"/>
    <property type="match status" value="1"/>
</dbReference>
<evidence type="ECO:0000313" key="9">
    <source>
        <dbReference type="Proteomes" id="UP001199296"/>
    </source>
</evidence>
<dbReference type="Pfam" id="PF25601">
    <property type="entry name" value="AAA_lid_14"/>
    <property type="match status" value="1"/>
</dbReference>
<feature type="domain" description="PAS" evidence="7">
    <location>
        <begin position="215"/>
        <end position="269"/>
    </location>
</feature>
<dbReference type="GO" id="GO:0043565">
    <property type="term" value="F:sequence-specific DNA binding"/>
    <property type="evidence" value="ECO:0007669"/>
    <property type="project" value="InterPro"/>
</dbReference>
<dbReference type="InterPro" id="IPR003018">
    <property type="entry name" value="GAF"/>
</dbReference>
<dbReference type="InterPro" id="IPR002078">
    <property type="entry name" value="Sigma_54_int"/>
</dbReference>
<dbReference type="PROSITE" id="PS50112">
    <property type="entry name" value="PAS"/>
    <property type="match status" value="1"/>
</dbReference>
<dbReference type="InterPro" id="IPR025662">
    <property type="entry name" value="Sigma_54_int_dom_ATP-bd_1"/>
</dbReference>
<dbReference type="InterPro" id="IPR035965">
    <property type="entry name" value="PAS-like_dom_sf"/>
</dbReference>
<feature type="domain" description="Sigma-54 factor interaction" evidence="6">
    <location>
        <begin position="344"/>
        <end position="574"/>
    </location>
</feature>
<keyword evidence="1" id="KW-0547">Nucleotide-binding</keyword>
<dbReference type="SMART" id="SM00091">
    <property type="entry name" value="PAS"/>
    <property type="match status" value="1"/>
</dbReference>
<keyword evidence="9" id="KW-1185">Reference proteome</keyword>
<comment type="caution">
    <text evidence="8">The sequence shown here is derived from an EMBL/GenBank/DDBJ whole genome shotgun (WGS) entry which is preliminary data.</text>
</comment>
<dbReference type="SUPFAM" id="SSF46689">
    <property type="entry name" value="Homeodomain-like"/>
    <property type="match status" value="1"/>
</dbReference>